<proteinExistence type="predicted"/>
<dbReference type="AlphaFoldDB" id="X1GXB5"/>
<name>X1GXB5_9ZZZZ</name>
<dbReference type="EMBL" id="BARU01034045">
    <property type="protein sequence ID" value="GAH61822.1"/>
    <property type="molecule type" value="Genomic_DNA"/>
</dbReference>
<protein>
    <submittedName>
        <fullName evidence="2">Uncharacterized protein</fullName>
    </submittedName>
</protein>
<feature type="region of interest" description="Disordered" evidence="1">
    <location>
        <begin position="61"/>
        <end position="91"/>
    </location>
</feature>
<sequence>ATCQAIATATDKKCPAKVSVIRRGVPNDPKTSYEVKKISGNQEDAALAADPAIQAAIIEALGGSPAPPKQLRDPKTGMAYDVADSDDSIPF</sequence>
<evidence type="ECO:0000313" key="2">
    <source>
        <dbReference type="EMBL" id="GAH61822.1"/>
    </source>
</evidence>
<evidence type="ECO:0000256" key="1">
    <source>
        <dbReference type="SAM" id="MobiDB-lite"/>
    </source>
</evidence>
<reference evidence="2" key="1">
    <citation type="journal article" date="2014" name="Front. Microbiol.">
        <title>High frequency of phylogenetically diverse reductive dehalogenase-homologous genes in deep subseafloor sedimentary metagenomes.</title>
        <authorList>
            <person name="Kawai M."/>
            <person name="Futagami T."/>
            <person name="Toyoda A."/>
            <person name="Takaki Y."/>
            <person name="Nishi S."/>
            <person name="Hori S."/>
            <person name="Arai W."/>
            <person name="Tsubouchi T."/>
            <person name="Morono Y."/>
            <person name="Uchiyama I."/>
            <person name="Ito T."/>
            <person name="Fujiyama A."/>
            <person name="Inagaki F."/>
            <person name="Takami H."/>
        </authorList>
    </citation>
    <scope>NUCLEOTIDE SEQUENCE</scope>
    <source>
        <strain evidence="2">Expedition CK06-06</strain>
    </source>
</reference>
<organism evidence="2">
    <name type="scientific">marine sediment metagenome</name>
    <dbReference type="NCBI Taxonomy" id="412755"/>
    <lineage>
        <taxon>unclassified sequences</taxon>
        <taxon>metagenomes</taxon>
        <taxon>ecological metagenomes</taxon>
    </lineage>
</organism>
<accession>X1GXB5</accession>
<comment type="caution">
    <text evidence="2">The sequence shown here is derived from an EMBL/GenBank/DDBJ whole genome shotgun (WGS) entry which is preliminary data.</text>
</comment>
<gene>
    <name evidence="2" type="ORF">S03H2_53484</name>
</gene>
<feature type="non-terminal residue" evidence="2">
    <location>
        <position position="1"/>
    </location>
</feature>